<organism evidence="1 2">
    <name type="scientific">Bradyrhizobium macuxiense</name>
    <dbReference type="NCBI Taxonomy" id="1755647"/>
    <lineage>
        <taxon>Bacteria</taxon>
        <taxon>Pseudomonadati</taxon>
        <taxon>Pseudomonadota</taxon>
        <taxon>Alphaproteobacteria</taxon>
        <taxon>Hyphomicrobiales</taxon>
        <taxon>Nitrobacteraceae</taxon>
        <taxon>Bradyrhizobium</taxon>
    </lineage>
</organism>
<keyword evidence="2" id="KW-1185">Reference proteome</keyword>
<evidence type="ECO:0000313" key="2">
    <source>
        <dbReference type="Proteomes" id="UP000321304"/>
    </source>
</evidence>
<dbReference type="AlphaFoldDB" id="A0A560KWL8"/>
<evidence type="ECO:0000313" key="1">
    <source>
        <dbReference type="EMBL" id="TWB87499.1"/>
    </source>
</evidence>
<protein>
    <submittedName>
        <fullName evidence="1">Uncharacterized protein</fullName>
    </submittedName>
</protein>
<proteinExistence type="predicted"/>
<name>A0A560KWL8_9BRAD</name>
<accession>A0A560KWL8</accession>
<dbReference type="EMBL" id="VITY01000021">
    <property type="protein sequence ID" value="TWB87499.1"/>
    <property type="molecule type" value="Genomic_DNA"/>
</dbReference>
<gene>
    <name evidence="1" type="ORF">FBZ93_12160</name>
</gene>
<sequence>MPACAFPALTEDAMLRDEQVAVLCDIAQSIAFADDVQGEVDRLIKEGYVAKDGDLYELTPKAEKVLSERGASLNRA</sequence>
<reference evidence="1 2" key="1">
    <citation type="submission" date="2019-06" db="EMBL/GenBank/DDBJ databases">
        <title>Genomic Encyclopedia of Type Strains, Phase IV (KMG-V): Genome sequencing to study the core and pangenomes of soil and plant-associated prokaryotes.</title>
        <authorList>
            <person name="Whitman W."/>
        </authorList>
    </citation>
    <scope>NUCLEOTIDE SEQUENCE [LARGE SCALE GENOMIC DNA]</scope>
    <source>
        <strain evidence="1 2">BR 10355</strain>
    </source>
</reference>
<comment type="caution">
    <text evidence="1">The sequence shown here is derived from an EMBL/GenBank/DDBJ whole genome shotgun (WGS) entry which is preliminary data.</text>
</comment>
<dbReference type="Proteomes" id="UP000321304">
    <property type="component" value="Unassembled WGS sequence"/>
</dbReference>